<feature type="signal peptide" evidence="3">
    <location>
        <begin position="1"/>
        <end position="23"/>
    </location>
</feature>
<evidence type="ECO:0000313" key="4">
    <source>
        <dbReference type="EMBL" id="KAJ9586654.1"/>
    </source>
</evidence>
<dbReference type="EMBL" id="JASPKZ010006855">
    <property type="protein sequence ID" value="KAJ9586654.1"/>
    <property type="molecule type" value="Genomic_DNA"/>
</dbReference>
<keyword evidence="5" id="KW-1185">Reference proteome</keyword>
<feature type="region of interest" description="Disordered" evidence="1">
    <location>
        <begin position="71"/>
        <end position="97"/>
    </location>
</feature>
<reference evidence="4" key="2">
    <citation type="submission" date="2023-05" db="EMBL/GenBank/DDBJ databases">
        <authorList>
            <person name="Fouks B."/>
        </authorList>
    </citation>
    <scope>NUCLEOTIDE SEQUENCE</scope>
    <source>
        <strain evidence="4">Stay&amp;Tobe</strain>
        <tissue evidence="4">Testes</tissue>
    </source>
</reference>
<proteinExistence type="predicted"/>
<sequence length="428" mass="46129">MKYQVTVASVLLIFFTDTITVSSINLPQPIQNRLPPEVFPSEENSSIPHIQGQLAPKLFPSDEALEQLHTDSINKNTSKSKEATEDEKSTNISTTGKQTKVASEIPDLLNTDYMNITVYEDATDSAINNETEIVQGPNVVHENKTHDEDASKLQQNCTLDENNSTLNIDCTGNATTQNVTTEKNVSVPIASTELTTDPQKLNVATEDTVETTTSNNLTNEQHENVTKSADNSTSTEVVTKNADNSTITEVVTKSADNSTSTEVVTKSADNSTITEVVTKSADNSTSTEVVTKNADNSTSTEGYSTTVVSANNATLAVNATTVTETSVETTSVNISENIIDHKADAPVALAASQQHSDHGHASSGKSSAFLQPTESAAILAGVFVGIALLGYVGLLVWRRILEKRYGNREMLVNEDDFYDTNDLRNFEA</sequence>
<feature type="transmembrane region" description="Helical" evidence="2">
    <location>
        <begin position="376"/>
        <end position="397"/>
    </location>
</feature>
<protein>
    <submittedName>
        <fullName evidence="4">Uncharacterized protein</fullName>
    </submittedName>
</protein>
<keyword evidence="2" id="KW-0812">Transmembrane</keyword>
<dbReference type="AlphaFoldDB" id="A0AAD7ZTM5"/>
<keyword evidence="3" id="KW-0732">Signal</keyword>
<keyword evidence="2" id="KW-0472">Membrane</keyword>
<evidence type="ECO:0000313" key="5">
    <source>
        <dbReference type="Proteomes" id="UP001233999"/>
    </source>
</evidence>
<organism evidence="4 5">
    <name type="scientific">Diploptera punctata</name>
    <name type="common">Pacific beetle cockroach</name>
    <dbReference type="NCBI Taxonomy" id="6984"/>
    <lineage>
        <taxon>Eukaryota</taxon>
        <taxon>Metazoa</taxon>
        <taxon>Ecdysozoa</taxon>
        <taxon>Arthropoda</taxon>
        <taxon>Hexapoda</taxon>
        <taxon>Insecta</taxon>
        <taxon>Pterygota</taxon>
        <taxon>Neoptera</taxon>
        <taxon>Polyneoptera</taxon>
        <taxon>Dictyoptera</taxon>
        <taxon>Blattodea</taxon>
        <taxon>Blaberoidea</taxon>
        <taxon>Blaberidae</taxon>
        <taxon>Diplopterinae</taxon>
        <taxon>Diploptera</taxon>
    </lineage>
</organism>
<evidence type="ECO:0000256" key="1">
    <source>
        <dbReference type="SAM" id="MobiDB-lite"/>
    </source>
</evidence>
<dbReference type="Proteomes" id="UP001233999">
    <property type="component" value="Unassembled WGS sequence"/>
</dbReference>
<evidence type="ECO:0000256" key="2">
    <source>
        <dbReference type="SAM" id="Phobius"/>
    </source>
</evidence>
<feature type="chain" id="PRO_5041962365" evidence="3">
    <location>
        <begin position="24"/>
        <end position="428"/>
    </location>
</feature>
<feature type="non-terminal residue" evidence="4">
    <location>
        <position position="1"/>
    </location>
</feature>
<gene>
    <name evidence="4" type="ORF">L9F63_019756</name>
</gene>
<evidence type="ECO:0000256" key="3">
    <source>
        <dbReference type="SAM" id="SignalP"/>
    </source>
</evidence>
<keyword evidence="2" id="KW-1133">Transmembrane helix</keyword>
<name>A0AAD7ZTM5_DIPPU</name>
<feature type="compositionally biased region" description="Basic and acidic residues" evidence="1">
    <location>
        <begin position="79"/>
        <end position="89"/>
    </location>
</feature>
<comment type="caution">
    <text evidence="4">The sequence shown here is derived from an EMBL/GenBank/DDBJ whole genome shotgun (WGS) entry which is preliminary data.</text>
</comment>
<reference evidence="4" key="1">
    <citation type="journal article" date="2023" name="IScience">
        <title>Live-bearing cockroach genome reveals convergent evolutionary mechanisms linked to viviparity in insects and beyond.</title>
        <authorList>
            <person name="Fouks B."/>
            <person name="Harrison M.C."/>
            <person name="Mikhailova A.A."/>
            <person name="Marchal E."/>
            <person name="English S."/>
            <person name="Carruthers M."/>
            <person name="Jennings E.C."/>
            <person name="Chiamaka E.L."/>
            <person name="Frigard R.A."/>
            <person name="Pippel M."/>
            <person name="Attardo G.M."/>
            <person name="Benoit J.B."/>
            <person name="Bornberg-Bauer E."/>
            <person name="Tobe S.S."/>
        </authorList>
    </citation>
    <scope>NUCLEOTIDE SEQUENCE</scope>
    <source>
        <strain evidence="4">Stay&amp;Tobe</strain>
    </source>
</reference>
<accession>A0AAD7ZTM5</accession>